<name>A0A3R6W5N8_9LACO</name>
<dbReference type="Gene3D" id="2.70.40.10">
    <property type="match status" value="1"/>
</dbReference>
<comment type="similarity">
    <text evidence="1">Belongs to the dUTPase family.</text>
</comment>
<evidence type="ECO:0000313" key="8">
    <source>
        <dbReference type="Proteomes" id="UP000284822"/>
    </source>
</evidence>
<dbReference type="Pfam" id="PF00692">
    <property type="entry name" value="dUTPase"/>
    <property type="match status" value="1"/>
</dbReference>
<evidence type="ECO:0000256" key="5">
    <source>
        <dbReference type="ARBA" id="ARBA00047686"/>
    </source>
</evidence>
<dbReference type="Proteomes" id="UP000284822">
    <property type="component" value="Unassembled WGS sequence"/>
</dbReference>
<dbReference type="GO" id="GO:0004170">
    <property type="term" value="F:dUTP diphosphatase activity"/>
    <property type="evidence" value="ECO:0007669"/>
    <property type="project" value="UniProtKB-EC"/>
</dbReference>
<dbReference type="GO" id="GO:0006226">
    <property type="term" value="P:dUMP biosynthetic process"/>
    <property type="evidence" value="ECO:0007669"/>
    <property type="project" value="InterPro"/>
</dbReference>
<evidence type="ECO:0000256" key="3">
    <source>
        <dbReference type="ARBA" id="ARBA00022801"/>
    </source>
</evidence>
<evidence type="ECO:0000256" key="2">
    <source>
        <dbReference type="ARBA" id="ARBA00012379"/>
    </source>
</evidence>
<evidence type="ECO:0000256" key="1">
    <source>
        <dbReference type="ARBA" id="ARBA00006581"/>
    </source>
</evidence>
<comment type="caution">
    <text evidence="7">The sequence shown here is derived from an EMBL/GenBank/DDBJ whole genome shotgun (WGS) entry which is preliminary data.</text>
</comment>
<evidence type="ECO:0000256" key="4">
    <source>
        <dbReference type="ARBA" id="ARBA00023080"/>
    </source>
</evidence>
<protein>
    <recommendedName>
        <fullName evidence="2">dUTP diphosphatase</fullName>
        <ecNumber evidence="2">3.6.1.23</ecNumber>
    </recommendedName>
</protein>
<gene>
    <name evidence="7" type="ORF">DS832_08195</name>
</gene>
<feature type="domain" description="dUTPase-like" evidence="6">
    <location>
        <begin position="17"/>
        <end position="160"/>
    </location>
</feature>
<dbReference type="AlphaFoldDB" id="A0A3R6W5N8"/>
<evidence type="ECO:0000313" key="7">
    <source>
        <dbReference type="EMBL" id="RHW45087.1"/>
    </source>
</evidence>
<dbReference type="GO" id="GO:0000287">
    <property type="term" value="F:magnesium ion binding"/>
    <property type="evidence" value="ECO:0007669"/>
    <property type="project" value="InterPro"/>
</dbReference>
<dbReference type="SUPFAM" id="SSF51283">
    <property type="entry name" value="dUTPase-like"/>
    <property type="match status" value="1"/>
</dbReference>
<dbReference type="InterPro" id="IPR033704">
    <property type="entry name" value="dUTPase_trimeric"/>
</dbReference>
<dbReference type="GO" id="GO:0046081">
    <property type="term" value="P:dUTP catabolic process"/>
    <property type="evidence" value="ECO:0007669"/>
    <property type="project" value="InterPro"/>
</dbReference>
<dbReference type="InterPro" id="IPR008181">
    <property type="entry name" value="dUTPase"/>
</dbReference>
<dbReference type="CDD" id="cd07557">
    <property type="entry name" value="trimeric_dUTPase"/>
    <property type="match status" value="1"/>
</dbReference>
<reference evidence="7 8" key="1">
    <citation type="submission" date="2018-07" db="EMBL/GenBank/DDBJ databases">
        <title>Genome sequences of six Lactobacillus spp. isolated from bumble bee guts.</title>
        <authorList>
            <person name="Motta E.V.S."/>
            <person name="Moran N.A."/>
        </authorList>
    </citation>
    <scope>NUCLEOTIDE SEQUENCE [LARGE SCALE GENOMIC DNA]</scope>
    <source>
        <strain evidence="7 8">LV-8.1</strain>
    </source>
</reference>
<evidence type="ECO:0000259" key="6">
    <source>
        <dbReference type="Pfam" id="PF00692"/>
    </source>
</evidence>
<dbReference type="RefSeq" id="WP_118911141.1">
    <property type="nucleotide sequence ID" value="NZ_QOCS01000022.1"/>
</dbReference>
<dbReference type="EMBL" id="QOCS01000022">
    <property type="protein sequence ID" value="RHW45087.1"/>
    <property type="molecule type" value="Genomic_DNA"/>
</dbReference>
<comment type="catalytic activity">
    <reaction evidence="5">
        <text>dUTP + H2O = dUMP + diphosphate + H(+)</text>
        <dbReference type="Rhea" id="RHEA:10248"/>
        <dbReference type="ChEBI" id="CHEBI:15377"/>
        <dbReference type="ChEBI" id="CHEBI:15378"/>
        <dbReference type="ChEBI" id="CHEBI:33019"/>
        <dbReference type="ChEBI" id="CHEBI:61555"/>
        <dbReference type="ChEBI" id="CHEBI:246422"/>
        <dbReference type="EC" id="3.6.1.23"/>
    </reaction>
</comment>
<sequence length="161" mass="17748">MKKRGFEIVTRYQEQNLSLPQRQTQAAAGYDIAAAADFTVPSIWNSGAQPTSQNLKPVLVPTGLKAYMPEDEVLLLVNRSSSPLKKGLILPNSVGVIDADYYNNTNNEGEIFVQMLNFFPEDYQIKKGDRICQGIFVNYLTTADDHQQGAKRLGGFGSSGD</sequence>
<keyword evidence="3" id="KW-0378">Hydrolase</keyword>
<dbReference type="InterPro" id="IPR036157">
    <property type="entry name" value="dUTPase-like_sf"/>
</dbReference>
<accession>A0A3R6W5N8</accession>
<proteinExistence type="inferred from homology"/>
<organism evidence="7 8">
    <name type="scientific">Bombilactobacillus bombi</name>
    <dbReference type="NCBI Taxonomy" id="1303590"/>
    <lineage>
        <taxon>Bacteria</taxon>
        <taxon>Bacillati</taxon>
        <taxon>Bacillota</taxon>
        <taxon>Bacilli</taxon>
        <taxon>Lactobacillales</taxon>
        <taxon>Lactobacillaceae</taxon>
        <taxon>Bombilactobacillus</taxon>
    </lineage>
</organism>
<dbReference type="InterPro" id="IPR029054">
    <property type="entry name" value="dUTPase-like"/>
</dbReference>
<dbReference type="PANTHER" id="PTHR11241:SF0">
    <property type="entry name" value="DEOXYURIDINE 5'-TRIPHOSPHATE NUCLEOTIDOHYDROLASE"/>
    <property type="match status" value="1"/>
</dbReference>
<dbReference type="PANTHER" id="PTHR11241">
    <property type="entry name" value="DEOXYURIDINE 5'-TRIPHOSPHATE NUCLEOTIDOHYDROLASE"/>
    <property type="match status" value="1"/>
</dbReference>
<dbReference type="EC" id="3.6.1.23" evidence="2"/>
<keyword evidence="4" id="KW-0546">Nucleotide metabolism</keyword>